<accession>A0A3N4JYS3</accession>
<evidence type="ECO:0000256" key="2">
    <source>
        <dbReference type="SAM" id="Phobius"/>
    </source>
</evidence>
<feature type="transmembrane region" description="Helical" evidence="2">
    <location>
        <begin position="12"/>
        <end position="34"/>
    </location>
</feature>
<evidence type="ECO:0000256" key="1">
    <source>
        <dbReference type="SAM" id="MobiDB-lite"/>
    </source>
</evidence>
<gene>
    <name evidence="3" type="ORF">L873DRAFT_669719</name>
</gene>
<keyword evidence="2" id="KW-0812">Transmembrane</keyword>
<sequence>MLHNTPSVTFHTLLYFLFGKCLALVILLDIVIDVSFQLDNNNHPSTTTGWANPVLFNLLFLTVTECISHWTITINSYTIISQDTKPDKSKETNRFSVVATPSPRKRREKKPSTPLLEYCRW</sequence>
<name>A0A3N4JYS3_9PEZI</name>
<protein>
    <submittedName>
        <fullName evidence="3">Uncharacterized protein</fullName>
    </submittedName>
</protein>
<organism evidence="3 4">
    <name type="scientific">Choiromyces venosus 120613-1</name>
    <dbReference type="NCBI Taxonomy" id="1336337"/>
    <lineage>
        <taxon>Eukaryota</taxon>
        <taxon>Fungi</taxon>
        <taxon>Dikarya</taxon>
        <taxon>Ascomycota</taxon>
        <taxon>Pezizomycotina</taxon>
        <taxon>Pezizomycetes</taxon>
        <taxon>Pezizales</taxon>
        <taxon>Tuberaceae</taxon>
        <taxon>Choiromyces</taxon>
    </lineage>
</organism>
<proteinExistence type="predicted"/>
<dbReference type="EMBL" id="ML120374">
    <property type="protein sequence ID" value="RPB01271.1"/>
    <property type="molecule type" value="Genomic_DNA"/>
</dbReference>
<reference evidence="3 4" key="1">
    <citation type="journal article" date="2018" name="Nat. Ecol. Evol.">
        <title>Pezizomycetes genomes reveal the molecular basis of ectomycorrhizal truffle lifestyle.</title>
        <authorList>
            <person name="Murat C."/>
            <person name="Payen T."/>
            <person name="Noel B."/>
            <person name="Kuo A."/>
            <person name="Morin E."/>
            <person name="Chen J."/>
            <person name="Kohler A."/>
            <person name="Krizsan K."/>
            <person name="Balestrini R."/>
            <person name="Da Silva C."/>
            <person name="Montanini B."/>
            <person name="Hainaut M."/>
            <person name="Levati E."/>
            <person name="Barry K.W."/>
            <person name="Belfiori B."/>
            <person name="Cichocki N."/>
            <person name="Clum A."/>
            <person name="Dockter R.B."/>
            <person name="Fauchery L."/>
            <person name="Guy J."/>
            <person name="Iotti M."/>
            <person name="Le Tacon F."/>
            <person name="Lindquist E.A."/>
            <person name="Lipzen A."/>
            <person name="Malagnac F."/>
            <person name="Mello A."/>
            <person name="Molinier V."/>
            <person name="Miyauchi S."/>
            <person name="Poulain J."/>
            <person name="Riccioni C."/>
            <person name="Rubini A."/>
            <person name="Sitrit Y."/>
            <person name="Splivallo R."/>
            <person name="Traeger S."/>
            <person name="Wang M."/>
            <person name="Zifcakova L."/>
            <person name="Wipf D."/>
            <person name="Zambonelli A."/>
            <person name="Paolocci F."/>
            <person name="Nowrousian M."/>
            <person name="Ottonello S."/>
            <person name="Baldrian P."/>
            <person name="Spatafora J.W."/>
            <person name="Henrissat B."/>
            <person name="Nagy L.G."/>
            <person name="Aury J.M."/>
            <person name="Wincker P."/>
            <person name="Grigoriev I.V."/>
            <person name="Bonfante P."/>
            <person name="Martin F.M."/>
        </authorList>
    </citation>
    <scope>NUCLEOTIDE SEQUENCE [LARGE SCALE GENOMIC DNA]</scope>
    <source>
        <strain evidence="3 4">120613-1</strain>
    </source>
</reference>
<feature type="compositionally biased region" description="Basic and acidic residues" evidence="1">
    <location>
        <begin position="84"/>
        <end position="93"/>
    </location>
</feature>
<evidence type="ECO:0000313" key="4">
    <source>
        <dbReference type="Proteomes" id="UP000276215"/>
    </source>
</evidence>
<keyword evidence="4" id="KW-1185">Reference proteome</keyword>
<feature type="region of interest" description="Disordered" evidence="1">
    <location>
        <begin position="83"/>
        <end position="114"/>
    </location>
</feature>
<feature type="transmembrane region" description="Helical" evidence="2">
    <location>
        <begin position="54"/>
        <end position="80"/>
    </location>
</feature>
<dbReference type="Proteomes" id="UP000276215">
    <property type="component" value="Unassembled WGS sequence"/>
</dbReference>
<evidence type="ECO:0000313" key="3">
    <source>
        <dbReference type="EMBL" id="RPB01271.1"/>
    </source>
</evidence>
<keyword evidence="2" id="KW-1133">Transmembrane helix</keyword>
<dbReference type="AlphaFoldDB" id="A0A3N4JYS3"/>
<keyword evidence="2" id="KW-0472">Membrane</keyword>